<comment type="function">
    <text evidence="10">Catalyzes the reversible epimerization of D-ribulose 5-phosphate to D-xylulose 5-phosphate.</text>
</comment>
<dbReference type="FunFam" id="3.20.20.70:FF:000004">
    <property type="entry name" value="Ribulose-phosphate 3-epimerase"/>
    <property type="match status" value="1"/>
</dbReference>
<dbReference type="InterPro" id="IPR026019">
    <property type="entry name" value="Ribul_P_3_epim"/>
</dbReference>
<dbReference type="NCBIfam" id="NF004076">
    <property type="entry name" value="PRK05581.1-4"/>
    <property type="match status" value="1"/>
</dbReference>
<evidence type="ECO:0000256" key="14">
    <source>
        <dbReference type="PIRSR" id="PIRSR001461-3"/>
    </source>
</evidence>
<comment type="cofactor">
    <cofactor evidence="3">
        <name>Co(2+)</name>
        <dbReference type="ChEBI" id="CHEBI:48828"/>
    </cofactor>
</comment>
<dbReference type="InterPro" id="IPR013785">
    <property type="entry name" value="Aldolase_TIM"/>
</dbReference>
<dbReference type="InterPro" id="IPR000056">
    <property type="entry name" value="Ribul_P_3_epim-like"/>
</dbReference>
<evidence type="ECO:0000256" key="4">
    <source>
        <dbReference type="ARBA" id="ARBA00001947"/>
    </source>
</evidence>
<dbReference type="SUPFAM" id="SSF51366">
    <property type="entry name" value="Ribulose-phoshate binding barrel"/>
    <property type="match status" value="1"/>
</dbReference>
<keyword evidence="13" id="KW-0862">Zinc</keyword>
<dbReference type="HAMAP" id="MF_02227">
    <property type="entry name" value="RPE"/>
    <property type="match status" value="1"/>
</dbReference>
<evidence type="ECO:0000256" key="11">
    <source>
        <dbReference type="PIRNR" id="PIRNR001461"/>
    </source>
</evidence>
<feature type="binding site" evidence="10 13">
    <location>
        <position position="35"/>
    </location>
    <ligand>
        <name>a divalent metal cation</name>
        <dbReference type="ChEBI" id="CHEBI:60240"/>
    </ligand>
</feature>
<feature type="binding site" evidence="10">
    <location>
        <begin position="177"/>
        <end position="179"/>
    </location>
    <ligand>
        <name>substrate</name>
    </ligand>
</feature>
<dbReference type="EMBL" id="DSVL01000250">
    <property type="protein sequence ID" value="HFH29457.1"/>
    <property type="molecule type" value="Genomic_DNA"/>
</dbReference>
<dbReference type="PROSITE" id="PS01085">
    <property type="entry name" value="RIBUL_P_3_EPIMER_1"/>
    <property type="match status" value="1"/>
</dbReference>
<dbReference type="PIRSF" id="PIRSF001461">
    <property type="entry name" value="RPE"/>
    <property type="match status" value="1"/>
</dbReference>
<feature type="active site" description="Proton acceptor" evidence="10 12">
    <location>
        <position position="37"/>
    </location>
</feature>
<evidence type="ECO:0000256" key="2">
    <source>
        <dbReference type="ARBA" id="ARBA00001936"/>
    </source>
</evidence>
<evidence type="ECO:0000256" key="10">
    <source>
        <dbReference type="HAMAP-Rule" id="MF_02227"/>
    </source>
</evidence>
<dbReference type="GO" id="GO:0006098">
    <property type="term" value="P:pentose-phosphate shunt"/>
    <property type="evidence" value="ECO:0007669"/>
    <property type="project" value="UniProtKB-UniRule"/>
</dbReference>
<evidence type="ECO:0000256" key="3">
    <source>
        <dbReference type="ARBA" id="ARBA00001941"/>
    </source>
</evidence>
<feature type="binding site" evidence="10 13">
    <location>
        <position position="68"/>
    </location>
    <ligand>
        <name>a divalent metal cation</name>
        <dbReference type="ChEBI" id="CHEBI:60240"/>
    </ligand>
</feature>
<comment type="cofactor">
    <cofactor evidence="4">
        <name>Zn(2+)</name>
        <dbReference type="ChEBI" id="CHEBI:29105"/>
    </cofactor>
</comment>
<feature type="binding site" evidence="10 14">
    <location>
        <position position="68"/>
    </location>
    <ligand>
        <name>substrate</name>
    </ligand>
</feature>
<dbReference type="NCBIfam" id="TIGR01163">
    <property type="entry name" value="rpe"/>
    <property type="match status" value="1"/>
</dbReference>
<proteinExistence type="inferred from homology"/>
<dbReference type="CDD" id="cd00429">
    <property type="entry name" value="RPE"/>
    <property type="match status" value="1"/>
</dbReference>
<keyword evidence="9 10" id="KW-0413">Isomerase</keyword>
<evidence type="ECO:0000256" key="12">
    <source>
        <dbReference type="PIRSR" id="PIRSR001461-1"/>
    </source>
</evidence>
<reference evidence="15" key="1">
    <citation type="journal article" date="2020" name="mSystems">
        <title>Genome- and Community-Level Interaction Insights into Carbon Utilization and Element Cycling Functions of Hydrothermarchaeota in Hydrothermal Sediment.</title>
        <authorList>
            <person name="Zhou Z."/>
            <person name="Liu Y."/>
            <person name="Xu W."/>
            <person name="Pan J."/>
            <person name="Luo Z.H."/>
            <person name="Li M."/>
        </authorList>
    </citation>
    <scope>NUCLEOTIDE SEQUENCE [LARGE SCALE GENOMIC DNA]</scope>
    <source>
        <strain evidence="15">SpSt-503</strain>
    </source>
</reference>
<comment type="catalytic activity">
    <reaction evidence="1 10 11">
        <text>D-ribulose 5-phosphate = D-xylulose 5-phosphate</text>
        <dbReference type="Rhea" id="RHEA:13677"/>
        <dbReference type="ChEBI" id="CHEBI:57737"/>
        <dbReference type="ChEBI" id="CHEBI:58121"/>
        <dbReference type="EC" id="5.1.3.1"/>
    </reaction>
</comment>
<gene>
    <name evidence="10" type="primary">rpe</name>
    <name evidence="15" type="ORF">ENS59_08090</name>
</gene>
<dbReference type="AlphaFoldDB" id="A0A7C3E5A4"/>
<evidence type="ECO:0000256" key="6">
    <source>
        <dbReference type="ARBA" id="ARBA00009541"/>
    </source>
</evidence>
<accession>A0A7C3E5A4</accession>
<keyword evidence="13" id="KW-0464">Manganese</keyword>
<dbReference type="GO" id="GO:0004750">
    <property type="term" value="F:D-ribulose-phosphate 3-epimerase activity"/>
    <property type="evidence" value="ECO:0007669"/>
    <property type="project" value="UniProtKB-UniRule"/>
</dbReference>
<comment type="cofactor">
    <cofactor evidence="5">
        <name>Fe(2+)</name>
        <dbReference type="ChEBI" id="CHEBI:29033"/>
    </cofactor>
</comment>
<feature type="binding site" evidence="10 13">
    <location>
        <position position="177"/>
    </location>
    <ligand>
        <name>a divalent metal cation</name>
        <dbReference type="ChEBI" id="CHEBI:60240"/>
    </ligand>
</feature>
<evidence type="ECO:0000256" key="8">
    <source>
        <dbReference type="ARBA" id="ARBA00022723"/>
    </source>
</evidence>
<sequence>MMTTPLIAPSILSADFSKMGEAVSEIQTSGADWVHIDVMDGVFVPNLTFGPKMVSDLRPHAALPFDVHLMIEKPDQLIPAFAEAGADYITFHLEAVVHAHRTVQMIRNLGKKPGISIVPSTPVSFLEELLPFIDQILIMTVNPGFGGQSLIETCLDKIRTLVAIRQERRLSFLIAADGGINVQTAPAVRNAGTDVLIAGSAFFSARDKKQLIQELKG</sequence>
<comment type="pathway">
    <text evidence="10">Carbohydrate degradation.</text>
</comment>
<dbReference type="GO" id="GO:0005737">
    <property type="term" value="C:cytoplasm"/>
    <property type="evidence" value="ECO:0007669"/>
    <property type="project" value="UniProtKB-ARBA"/>
</dbReference>
<dbReference type="Pfam" id="PF00834">
    <property type="entry name" value="Ribul_P_3_epim"/>
    <property type="match status" value="1"/>
</dbReference>
<feature type="active site" description="Proton donor" evidence="10 12">
    <location>
        <position position="177"/>
    </location>
</feature>
<dbReference type="Gene3D" id="3.20.20.70">
    <property type="entry name" value="Aldolase class I"/>
    <property type="match status" value="1"/>
</dbReference>
<comment type="caution">
    <text evidence="15">The sequence shown here is derived from an EMBL/GenBank/DDBJ whole genome shotgun (WGS) entry which is preliminary data.</text>
</comment>
<dbReference type="GO" id="GO:0046872">
    <property type="term" value="F:metal ion binding"/>
    <property type="evidence" value="ECO:0007669"/>
    <property type="project" value="UniProtKB-UniRule"/>
</dbReference>
<comment type="similarity">
    <text evidence="6 10 11">Belongs to the ribulose-phosphate 3-epimerase family.</text>
</comment>
<evidence type="ECO:0000313" key="15">
    <source>
        <dbReference type="EMBL" id="HFH29457.1"/>
    </source>
</evidence>
<feature type="binding site" evidence="14">
    <location>
        <position position="179"/>
    </location>
    <ligand>
        <name>substrate</name>
    </ligand>
</feature>
<keyword evidence="13" id="KW-0170">Cobalt</keyword>
<evidence type="ECO:0000256" key="13">
    <source>
        <dbReference type="PIRSR" id="PIRSR001461-2"/>
    </source>
</evidence>
<dbReference type="InterPro" id="IPR011060">
    <property type="entry name" value="RibuloseP-bd_barrel"/>
</dbReference>
<organism evidence="15">
    <name type="scientific">Gracilinema caldarium</name>
    <dbReference type="NCBI Taxonomy" id="215591"/>
    <lineage>
        <taxon>Bacteria</taxon>
        <taxon>Pseudomonadati</taxon>
        <taxon>Spirochaetota</taxon>
        <taxon>Spirochaetia</taxon>
        <taxon>Spirochaetales</taxon>
        <taxon>Breznakiellaceae</taxon>
        <taxon>Gracilinema</taxon>
    </lineage>
</organism>
<name>A0A7C3E5A4_9SPIR</name>
<feature type="binding site" evidence="10 14">
    <location>
        <begin position="199"/>
        <end position="200"/>
    </location>
    <ligand>
        <name>substrate</name>
    </ligand>
</feature>
<comment type="cofactor">
    <cofactor evidence="10 13">
        <name>a divalent metal cation</name>
        <dbReference type="ChEBI" id="CHEBI:60240"/>
    </cofactor>
    <text evidence="10 13">Binds 1 divalent metal cation per subunit.</text>
</comment>
<dbReference type="EC" id="5.1.3.1" evidence="7 10"/>
<comment type="cofactor">
    <cofactor evidence="2">
        <name>Mn(2+)</name>
        <dbReference type="ChEBI" id="CHEBI:29035"/>
    </cofactor>
</comment>
<keyword evidence="8 10" id="KW-0479">Metal-binding</keyword>
<evidence type="ECO:0000256" key="5">
    <source>
        <dbReference type="ARBA" id="ARBA00001954"/>
    </source>
</evidence>
<keyword evidence="10 11" id="KW-0119">Carbohydrate metabolism</keyword>
<dbReference type="GO" id="GO:0019323">
    <property type="term" value="P:pentose catabolic process"/>
    <property type="evidence" value="ECO:0007669"/>
    <property type="project" value="UniProtKB-UniRule"/>
</dbReference>
<feature type="binding site" evidence="10 14">
    <location>
        <begin position="144"/>
        <end position="147"/>
    </location>
    <ligand>
        <name>substrate</name>
    </ligand>
</feature>
<feature type="binding site" evidence="10 14">
    <location>
        <position position="10"/>
    </location>
    <ligand>
        <name>substrate</name>
    </ligand>
</feature>
<feature type="binding site" evidence="10 13">
    <location>
        <position position="37"/>
    </location>
    <ligand>
        <name>a divalent metal cation</name>
        <dbReference type="ChEBI" id="CHEBI:60240"/>
    </ligand>
</feature>
<protein>
    <recommendedName>
        <fullName evidence="7 10">Ribulose-phosphate 3-epimerase</fullName>
        <ecNumber evidence="7 10">5.1.3.1</ecNumber>
    </recommendedName>
</protein>
<evidence type="ECO:0000256" key="7">
    <source>
        <dbReference type="ARBA" id="ARBA00013188"/>
    </source>
</evidence>
<evidence type="ECO:0000256" key="1">
    <source>
        <dbReference type="ARBA" id="ARBA00001782"/>
    </source>
</evidence>
<evidence type="ECO:0000256" key="9">
    <source>
        <dbReference type="ARBA" id="ARBA00023235"/>
    </source>
</evidence>
<dbReference type="PANTHER" id="PTHR11749">
    <property type="entry name" value="RIBULOSE-5-PHOSPHATE-3-EPIMERASE"/>
    <property type="match status" value="1"/>
</dbReference>